<evidence type="ECO:0000313" key="3">
    <source>
        <dbReference type="Proteomes" id="UP000054485"/>
    </source>
</evidence>
<sequence>MRSWGGACVRHVSGPPGIADLYNRRLPCYHSPKISRFQLSSGISACSVGWLCPRPRLSVNILYNGNPALRRSSLYYIRLEASSTSLRPERLSADTDTDLERLPTPPLQVEC</sequence>
<gene>
    <name evidence="2" type="ORF">CY34DRAFT_601639</name>
</gene>
<dbReference type="HOGENOM" id="CLU_2160094_0_0_1"/>
<feature type="region of interest" description="Disordered" evidence="1">
    <location>
        <begin position="87"/>
        <end position="106"/>
    </location>
</feature>
<dbReference type="AlphaFoldDB" id="A0A0C9ZZY2"/>
<reference evidence="3" key="2">
    <citation type="submission" date="2015-01" db="EMBL/GenBank/DDBJ databases">
        <title>Evolutionary Origins and Diversification of the Mycorrhizal Mutualists.</title>
        <authorList>
            <consortium name="DOE Joint Genome Institute"/>
            <consortium name="Mycorrhizal Genomics Consortium"/>
            <person name="Kohler A."/>
            <person name="Kuo A."/>
            <person name="Nagy L.G."/>
            <person name="Floudas D."/>
            <person name="Copeland A."/>
            <person name="Barry K.W."/>
            <person name="Cichocki N."/>
            <person name="Veneault-Fourrey C."/>
            <person name="LaButti K."/>
            <person name="Lindquist E.A."/>
            <person name="Lipzen A."/>
            <person name="Lundell T."/>
            <person name="Morin E."/>
            <person name="Murat C."/>
            <person name="Riley R."/>
            <person name="Ohm R."/>
            <person name="Sun H."/>
            <person name="Tunlid A."/>
            <person name="Henrissat B."/>
            <person name="Grigoriev I.V."/>
            <person name="Hibbett D.S."/>
            <person name="Martin F."/>
        </authorList>
    </citation>
    <scope>NUCLEOTIDE SEQUENCE [LARGE SCALE GENOMIC DNA]</scope>
    <source>
        <strain evidence="3">UH-Slu-Lm8-n1</strain>
    </source>
</reference>
<dbReference type="EMBL" id="KN835668">
    <property type="protein sequence ID" value="KIK35061.1"/>
    <property type="molecule type" value="Genomic_DNA"/>
</dbReference>
<proteinExistence type="predicted"/>
<dbReference type="Proteomes" id="UP000054485">
    <property type="component" value="Unassembled WGS sequence"/>
</dbReference>
<feature type="compositionally biased region" description="Basic and acidic residues" evidence="1">
    <location>
        <begin position="87"/>
        <end position="101"/>
    </location>
</feature>
<evidence type="ECO:0000256" key="1">
    <source>
        <dbReference type="SAM" id="MobiDB-lite"/>
    </source>
</evidence>
<reference evidence="2 3" key="1">
    <citation type="submission" date="2014-04" db="EMBL/GenBank/DDBJ databases">
        <authorList>
            <consortium name="DOE Joint Genome Institute"/>
            <person name="Kuo A."/>
            <person name="Ruytinx J."/>
            <person name="Rineau F."/>
            <person name="Colpaert J."/>
            <person name="Kohler A."/>
            <person name="Nagy L.G."/>
            <person name="Floudas D."/>
            <person name="Copeland A."/>
            <person name="Barry K.W."/>
            <person name="Cichocki N."/>
            <person name="Veneault-Fourrey C."/>
            <person name="LaButti K."/>
            <person name="Lindquist E.A."/>
            <person name="Lipzen A."/>
            <person name="Lundell T."/>
            <person name="Morin E."/>
            <person name="Murat C."/>
            <person name="Sun H."/>
            <person name="Tunlid A."/>
            <person name="Henrissat B."/>
            <person name="Grigoriev I.V."/>
            <person name="Hibbett D.S."/>
            <person name="Martin F."/>
            <person name="Nordberg H.P."/>
            <person name="Cantor M.N."/>
            <person name="Hua S.X."/>
        </authorList>
    </citation>
    <scope>NUCLEOTIDE SEQUENCE [LARGE SCALE GENOMIC DNA]</scope>
    <source>
        <strain evidence="2 3">UH-Slu-Lm8-n1</strain>
    </source>
</reference>
<protein>
    <submittedName>
        <fullName evidence="2">Uncharacterized protein</fullName>
    </submittedName>
</protein>
<organism evidence="2 3">
    <name type="scientific">Suillus luteus UH-Slu-Lm8-n1</name>
    <dbReference type="NCBI Taxonomy" id="930992"/>
    <lineage>
        <taxon>Eukaryota</taxon>
        <taxon>Fungi</taxon>
        <taxon>Dikarya</taxon>
        <taxon>Basidiomycota</taxon>
        <taxon>Agaricomycotina</taxon>
        <taxon>Agaricomycetes</taxon>
        <taxon>Agaricomycetidae</taxon>
        <taxon>Boletales</taxon>
        <taxon>Suillineae</taxon>
        <taxon>Suillaceae</taxon>
        <taxon>Suillus</taxon>
    </lineage>
</organism>
<dbReference type="OrthoDB" id="10636505at2759"/>
<keyword evidence="3" id="KW-1185">Reference proteome</keyword>
<name>A0A0C9ZZY2_9AGAM</name>
<accession>A0A0C9ZZY2</accession>
<dbReference type="InParanoid" id="A0A0C9ZZY2"/>
<evidence type="ECO:0000313" key="2">
    <source>
        <dbReference type="EMBL" id="KIK35061.1"/>
    </source>
</evidence>